<feature type="compositionally biased region" description="Low complexity" evidence="1">
    <location>
        <begin position="49"/>
        <end position="60"/>
    </location>
</feature>
<proteinExistence type="predicted"/>
<organism evidence="2 3">
    <name type="scientific">Massariosphaeria phaeospora</name>
    <dbReference type="NCBI Taxonomy" id="100035"/>
    <lineage>
        <taxon>Eukaryota</taxon>
        <taxon>Fungi</taxon>
        <taxon>Dikarya</taxon>
        <taxon>Ascomycota</taxon>
        <taxon>Pezizomycotina</taxon>
        <taxon>Dothideomycetes</taxon>
        <taxon>Pleosporomycetidae</taxon>
        <taxon>Pleosporales</taxon>
        <taxon>Pleosporales incertae sedis</taxon>
        <taxon>Massariosphaeria</taxon>
    </lineage>
</organism>
<dbReference type="Proteomes" id="UP000481861">
    <property type="component" value="Unassembled WGS sequence"/>
</dbReference>
<evidence type="ECO:0000313" key="3">
    <source>
        <dbReference type="Proteomes" id="UP000481861"/>
    </source>
</evidence>
<dbReference type="EMBL" id="JAADJZ010000014">
    <property type="protein sequence ID" value="KAF2870042.1"/>
    <property type="molecule type" value="Genomic_DNA"/>
</dbReference>
<evidence type="ECO:0000256" key="1">
    <source>
        <dbReference type="SAM" id="MobiDB-lite"/>
    </source>
</evidence>
<comment type="caution">
    <text evidence="2">The sequence shown here is derived from an EMBL/GenBank/DDBJ whole genome shotgun (WGS) entry which is preliminary data.</text>
</comment>
<name>A0A7C8MCR7_9PLEO</name>
<reference evidence="2 3" key="1">
    <citation type="submission" date="2020-01" db="EMBL/GenBank/DDBJ databases">
        <authorList>
            <consortium name="DOE Joint Genome Institute"/>
            <person name="Haridas S."/>
            <person name="Albert R."/>
            <person name="Binder M."/>
            <person name="Bloem J."/>
            <person name="Labutti K."/>
            <person name="Salamov A."/>
            <person name="Andreopoulos B."/>
            <person name="Baker S.E."/>
            <person name="Barry K."/>
            <person name="Bills G."/>
            <person name="Bluhm B.H."/>
            <person name="Cannon C."/>
            <person name="Castanera R."/>
            <person name="Culley D.E."/>
            <person name="Daum C."/>
            <person name="Ezra D."/>
            <person name="Gonzalez J.B."/>
            <person name="Henrissat B."/>
            <person name="Kuo A."/>
            <person name="Liang C."/>
            <person name="Lipzen A."/>
            <person name="Lutzoni F."/>
            <person name="Magnuson J."/>
            <person name="Mondo S."/>
            <person name="Nolan M."/>
            <person name="Ohm R."/>
            <person name="Pangilinan J."/>
            <person name="Park H.-J.H."/>
            <person name="Ramirez L."/>
            <person name="Alfaro M."/>
            <person name="Sun H."/>
            <person name="Tritt A."/>
            <person name="Yoshinaga Y."/>
            <person name="Zwiers L.-H.L."/>
            <person name="Turgeon B.G."/>
            <person name="Goodwin S.B."/>
            <person name="Spatafora J.W."/>
            <person name="Crous P.W."/>
            <person name="Grigoriev I.V."/>
        </authorList>
    </citation>
    <scope>NUCLEOTIDE SEQUENCE [LARGE SCALE GENOMIC DNA]</scope>
    <source>
        <strain evidence="2 3">CBS 611.86</strain>
    </source>
</reference>
<protein>
    <submittedName>
        <fullName evidence="2">Uncharacterized protein</fullName>
    </submittedName>
</protein>
<accession>A0A7C8MCR7</accession>
<evidence type="ECO:0000313" key="2">
    <source>
        <dbReference type="EMBL" id="KAF2870042.1"/>
    </source>
</evidence>
<gene>
    <name evidence="2" type="ORF">BDV95DRAFT_595612</name>
</gene>
<dbReference type="AlphaFoldDB" id="A0A7C8MCR7"/>
<feature type="compositionally biased region" description="Pro residues" evidence="1">
    <location>
        <begin position="39"/>
        <end position="48"/>
    </location>
</feature>
<feature type="region of interest" description="Disordered" evidence="1">
    <location>
        <begin position="29"/>
        <end position="60"/>
    </location>
</feature>
<sequence>MSVPAIGENGVIEDYERLAFITGQPLNTQTRWKKRAGPTAPPKAPPTPDTTTTKATADAATTPKAALPIFRTRNRTRSTRTDSFSAPLTRTRNTKLANALPPPPPPSPPLLPTALSLSRTHKTTMHALRMAIVDIYIAGRDAYAANLYGRTGGREIAAQKCEAAKVAHGKAILYDIVRAAKAAHMKLEGAVEKLREGLGGEEEGEAEVGGKEMCGEEVCVMLEKQLEFSRGVFERVAWADEWLGGDAVLDGVRVDWEKDA</sequence>
<keyword evidence="3" id="KW-1185">Reference proteome</keyword>